<keyword evidence="2 9" id="KW-0963">Cytoplasm</keyword>
<feature type="binding site" evidence="9">
    <location>
        <position position="692"/>
    </location>
    <ligand>
        <name>ATP</name>
        <dbReference type="ChEBI" id="CHEBI:30616"/>
    </ligand>
</feature>
<dbReference type="GO" id="GO:0006429">
    <property type="term" value="P:leucyl-tRNA aminoacylation"/>
    <property type="evidence" value="ECO:0007669"/>
    <property type="project" value="UniProtKB-UniRule"/>
</dbReference>
<reference evidence="15 18" key="4">
    <citation type="submission" date="2019-12" db="EMBL/GenBank/DDBJ databases">
        <title>Multi-Generational Helicobacter saguini Isolates.</title>
        <authorList>
            <person name="Mannion A."/>
            <person name="Shen Z."/>
            <person name="Fox J.G."/>
        </authorList>
    </citation>
    <scope>NUCLEOTIDE SEQUENCE [LARGE SCALE GENOMIC DNA]</scope>
    <source>
        <strain evidence="15">16-048</strain>
        <strain evidence="18">16-048 (F4)</strain>
    </source>
</reference>
<dbReference type="InterPro" id="IPR002302">
    <property type="entry name" value="Leu-tRNA-ligase"/>
</dbReference>
<dbReference type="Proteomes" id="UP000029714">
    <property type="component" value="Unassembled WGS sequence"/>
</dbReference>
<dbReference type="AlphaFoldDB" id="A0A347VUR6"/>
<feature type="domain" description="Aminoacyl-tRNA synthetase class Ia" evidence="12">
    <location>
        <begin position="529"/>
        <end position="728"/>
    </location>
</feature>
<dbReference type="InterPro" id="IPR025709">
    <property type="entry name" value="Leu_tRNA-synth_edit"/>
</dbReference>
<evidence type="ECO:0000259" key="12">
    <source>
        <dbReference type="Pfam" id="PF00133"/>
    </source>
</evidence>
<evidence type="ECO:0000313" key="16">
    <source>
        <dbReference type="EMBL" id="TLD92197.1"/>
    </source>
</evidence>
<dbReference type="Pfam" id="PF09334">
    <property type="entry name" value="tRNA-synt_1g"/>
    <property type="match status" value="1"/>
</dbReference>
<dbReference type="SUPFAM" id="SSF52374">
    <property type="entry name" value="Nucleotidylyl transferase"/>
    <property type="match status" value="1"/>
</dbReference>
<reference evidence="16 17" key="2">
    <citation type="journal article" date="2016" name="Infect. Immun.">
        <title>Helicobacter saguini, a Novel Helicobacter Isolated from Cotton-Top Tamarins with Ulcerative Colitis, Has Proinflammatory Properties and Induces Typhlocolitis and Dysplasia in Gnotobiotic IL-10-/- Mice.</title>
        <authorList>
            <person name="Shen Z."/>
            <person name="Mannion A."/>
            <person name="Whary M.T."/>
            <person name="Muthupalani S."/>
            <person name="Sheh A."/>
            <person name="Feng Y."/>
            <person name="Gong G."/>
            <person name="Vandamme P."/>
            <person name="Holcombe H.R."/>
            <person name="Paster B.J."/>
            <person name="Fox J.G."/>
        </authorList>
    </citation>
    <scope>NUCLEOTIDE SEQUENCE [LARGE SCALE GENOMIC DNA]</scope>
    <source>
        <strain evidence="16 17">MIT 97-6194</strain>
    </source>
</reference>
<feature type="short sequence motif" description="'KMSKS' region" evidence="9">
    <location>
        <begin position="689"/>
        <end position="693"/>
    </location>
</feature>
<dbReference type="GO" id="GO:0005829">
    <property type="term" value="C:cytosol"/>
    <property type="evidence" value="ECO:0007669"/>
    <property type="project" value="TreeGrafter"/>
</dbReference>
<dbReference type="GO" id="GO:0005524">
    <property type="term" value="F:ATP binding"/>
    <property type="evidence" value="ECO:0007669"/>
    <property type="project" value="UniProtKB-UniRule"/>
</dbReference>
<keyword evidence="6 9" id="KW-0648">Protein biosynthesis</keyword>
<evidence type="ECO:0000313" key="17">
    <source>
        <dbReference type="Proteomes" id="UP000029714"/>
    </source>
</evidence>
<keyword evidence="7 9" id="KW-0030">Aminoacyl-tRNA synthetase</keyword>
<dbReference type="Proteomes" id="UP000477070">
    <property type="component" value="Unassembled WGS sequence"/>
</dbReference>
<evidence type="ECO:0000256" key="1">
    <source>
        <dbReference type="ARBA" id="ARBA00005594"/>
    </source>
</evidence>
<evidence type="ECO:0000256" key="8">
    <source>
        <dbReference type="ARBA" id="ARBA00047469"/>
    </source>
</evidence>
<dbReference type="GO" id="GO:0002161">
    <property type="term" value="F:aminoacyl-tRNA deacylase activity"/>
    <property type="evidence" value="ECO:0007669"/>
    <property type="project" value="InterPro"/>
</dbReference>
<dbReference type="FunFam" id="1.10.730.10:FF:000002">
    <property type="entry name" value="Leucine--tRNA ligase"/>
    <property type="match status" value="1"/>
</dbReference>
<dbReference type="RefSeq" id="WP_081948365.1">
    <property type="nucleotide sequence ID" value="NZ_JRMP02000022.1"/>
</dbReference>
<evidence type="ECO:0000259" key="14">
    <source>
        <dbReference type="Pfam" id="PF13603"/>
    </source>
</evidence>
<keyword evidence="4 9" id="KW-0547">Nucleotide-binding</keyword>
<dbReference type="PROSITE" id="PS00178">
    <property type="entry name" value="AA_TRNA_LIGASE_I"/>
    <property type="match status" value="1"/>
</dbReference>
<feature type="compositionally biased region" description="Basic and acidic residues" evidence="11">
    <location>
        <begin position="52"/>
        <end position="64"/>
    </location>
</feature>
<evidence type="ECO:0000256" key="11">
    <source>
        <dbReference type="SAM" id="MobiDB-lite"/>
    </source>
</evidence>
<dbReference type="GO" id="GO:0004823">
    <property type="term" value="F:leucine-tRNA ligase activity"/>
    <property type="evidence" value="ECO:0007669"/>
    <property type="project" value="UniProtKB-UniRule"/>
</dbReference>
<evidence type="ECO:0000256" key="4">
    <source>
        <dbReference type="ARBA" id="ARBA00022741"/>
    </source>
</evidence>
<feature type="region of interest" description="Disordered" evidence="11">
    <location>
        <begin position="38"/>
        <end position="118"/>
    </location>
</feature>
<dbReference type="InterPro" id="IPR002300">
    <property type="entry name" value="aa-tRNA-synth_Ia"/>
</dbReference>
<dbReference type="InterPro" id="IPR009008">
    <property type="entry name" value="Val/Leu/Ile-tRNA-synth_edit"/>
</dbReference>
<dbReference type="EC" id="6.1.1.4" evidence="9"/>
<evidence type="ECO:0000313" key="15">
    <source>
        <dbReference type="EMBL" id="MWV68953.1"/>
    </source>
</evidence>
<dbReference type="Pfam" id="PF00133">
    <property type="entry name" value="tRNA-synt_1"/>
    <property type="match status" value="1"/>
</dbReference>
<comment type="caution">
    <text evidence="16">The sequence shown here is derived from an EMBL/GenBank/DDBJ whole genome shotgun (WGS) entry which is preliminary data.</text>
</comment>
<dbReference type="Gene3D" id="1.10.730.10">
    <property type="entry name" value="Isoleucyl-tRNA Synthetase, Domain 1"/>
    <property type="match status" value="1"/>
</dbReference>
<keyword evidence="3 9" id="KW-0436">Ligase</keyword>
<dbReference type="SUPFAM" id="SSF50677">
    <property type="entry name" value="ValRS/IleRS/LeuRS editing domain"/>
    <property type="match status" value="1"/>
</dbReference>
<organism evidence="16 17">
    <name type="scientific">Helicobacter saguini</name>
    <dbReference type="NCBI Taxonomy" id="1548018"/>
    <lineage>
        <taxon>Bacteria</taxon>
        <taxon>Pseudomonadati</taxon>
        <taxon>Campylobacterota</taxon>
        <taxon>Epsilonproteobacteria</taxon>
        <taxon>Campylobacterales</taxon>
        <taxon>Helicobacteraceae</taxon>
        <taxon>Helicobacter</taxon>
    </lineage>
</organism>
<dbReference type="EMBL" id="QBIU01000001">
    <property type="protein sequence ID" value="MWV68953.1"/>
    <property type="molecule type" value="Genomic_DNA"/>
</dbReference>
<dbReference type="EMBL" id="JRMP02000022">
    <property type="protein sequence ID" value="TLD92197.1"/>
    <property type="molecule type" value="Genomic_DNA"/>
</dbReference>
<comment type="subcellular location">
    <subcellularLocation>
        <location evidence="9">Cytoplasm</location>
    </subcellularLocation>
</comment>
<dbReference type="CDD" id="cd00812">
    <property type="entry name" value="LeuRS_core"/>
    <property type="match status" value="1"/>
</dbReference>
<dbReference type="PRINTS" id="PR00985">
    <property type="entry name" value="TRNASYNTHLEU"/>
</dbReference>
<feature type="domain" description="Leucyl-tRNA synthetase editing" evidence="14">
    <location>
        <begin position="310"/>
        <end position="515"/>
    </location>
</feature>
<keyword evidence="5 9" id="KW-0067">ATP-binding</keyword>
<reference evidence="16" key="3">
    <citation type="submission" date="2018-04" db="EMBL/GenBank/DDBJ databases">
        <authorList>
            <person name="Sheh A."/>
            <person name="Shen Z."/>
            <person name="Mannion A.J."/>
            <person name="Fox J.G."/>
        </authorList>
    </citation>
    <scope>NUCLEOTIDE SEQUENCE</scope>
    <source>
        <strain evidence="16">MIT 97-6194</strain>
    </source>
</reference>
<proteinExistence type="inferred from homology"/>
<dbReference type="Pfam" id="PF13603">
    <property type="entry name" value="tRNA-synt_1_2"/>
    <property type="match status" value="1"/>
</dbReference>
<comment type="catalytic activity">
    <reaction evidence="8 9">
        <text>tRNA(Leu) + L-leucine + ATP = L-leucyl-tRNA(Leu) + AMP + diphosphate</text>
        <dbReference type="Rhea" id="RHEA:11688"/>
        <dbReference type="Rhea" id="RHEA-COMP:9613"/>
        <dbReference type="Rhea" id="RHEA-COMP:9622"/>
        <dbReference type="ChEBI" id="CHEBI:30616"/>
        <dbReference type="ChEBI" id="CHEBI:33019"/>
        <dbReference type="ChEBI" id="CHEBI:57427"/>
        <dbReference type="ChEBI" id="CHEBI:78442"/>
        <dbReference type="ChEBI" id="CHEBI:78494"/>
        <dbReference type="ChEBI" id="CHEBI:456215"/>
        <dbReference type="EC" id="6.1.1.4"/>
    </reaction>
</comment>
<evidence type="ECO:0000256" key="6">
    <source>
        <dbReference type="ARBA" id="ARBA00022917"/>
    </source>
</evidence>
<gene>
    <name evidence="9" type="primary">leuS</name>
    <name evidence="15" type="ORF">DCO61_02655</name>
    <name evidence="16" type="ORF">LS64_010615</name>
</gene>
<feature type="compositionally biased region" description="Basic and acidic residues" evidence="11">
    <location>
        <begin position="80"/>
        <end position="114"/>
    </location>
</feature>
<dbReference type="FunFam" id="3.40.50.620:FF:000003">
    <property type="entry name" value="Leucine--tRNA ligase"/>
    <property type="match status" value="1"/>
</dbReference>
<evidence type="ECO:0000256" key="3">
    <source>
        <dbReference type="ARBA" id="ARBA00022598"/>
    </source>
</evidence>
<protein>
    <recommendedName>
        <fullName evidence="9">Leucine--tRNA ligase</fullName>
        <ecNumber evidence="9">6.1.1.4</ecNumber>
    </recommendedName>
    <alternativeName>
        <fullName evidence="9">Leucyl-tRNA synthetase</fullName>
        <shortName evidence="9">LeuRS</shortName>
    </alternativeName>
</protein>
<dbReference type="PANTHER" id="PTHR43740">
    <property type="entry name" value="LEUCYL-TRNA SYNTHETASE"/>
    <property type="match status" value="1"/>
</dbReference>
<sequence length="935" mass="107203">MQNYNPKEIEAKWQKIWAESKAFEPIFEPFSCENIESNLQDSKNPNFLSKNLESKTDSKKEKSSKNPNSKNFEVQTQNLESKEQQDSKNLESNTKKDSKNLDSKSKQDSKKEKNNYPNFPPKKYILSMFPYPSGAIHMGHVRNYCIGDAMARYYRMQGFNVLHPIGFDAFGMPAENAAIKHKIHPKTWTYENMDVMLKELNLLGLSFSQDRILATCEPLYSKFEQEFFIQMWEKGLVYRKKALLNWCPKDLTVLANEQVIDGKCWRCDTEVVQKEMYQYYLKITQYAQELLDDLESLQGNWPQQVISMQKNWIGKSRGLEFGFKLDSKSANLLDNKVSEIIVYTTRCDTIFGVTYCVIAPEHKIVDLLIEKSSKNANLENFEVLSKDCIESIEQMRNQSEKERAKADKQGVKLPIFVIHPLTQEKLPVYVANFVLASYGSGAVMSVPAHDERDFEFATKYNLPIKQVIKIETNESLDSKNHNLKKAIVDDGILINSDKYTGLKSKEARQKITQDFERDNKGKGVTNFKLRDWGISRQRYWGTPIPLIHCNCCGVVAETNLPVTLPQDIEITGEGNPLEKHPTWKHTKCPKCHMDAVRETDTMDTFMESSWYFLRYTTPPEVRKNVAFEPKSLNYFMAVDEYIGGIEHAILHLLYARFFTKVLRDLGYFKFSEPFSALLTQGMVLKSGAKMSKSKGNVVEPRDIIEAYGADTARLFTLFAAPPTYALEWSDEGVKGCYKFINRLFDRKGRVIKGFKFDSLGEKKNNKSVLQSPLSVENLSKDSKIARFKVYDALQKYHNIFSKKLEGFPFNVIIAACMEAHNALSAQENDSVFSEGYFILLHILESFIPHIASELSQELFNLQNFSPIVIDSRAFIQDEITYAVSINGKKRAQISVDSSASQDLIVTLAKDSVSKWLTSAIKKEIFIPNKMINFVM</sequence>
<evidence type="ECO:0000256" key="2">
    <source>
        <dbReference type="ARBA" id="ARBA00022490"/>
    </source>
</evidence>
<dbReference type="PANTHER" id="PTHR43740:SF2">
    <property type="entry name" value="LEUCINE--TRNA LIGASE, MITOCHONDRIAL"/>
    <property type="match status" value="1"/>
</dbReference>
<accession>A0A347VUR6</accession>
<name>A0A347VUR6_9HELI</name>
<evidence type="ECO:0000259" key="13">
    <source>
        <dbReference type="Pfam" id="PF09334"/>
    </source>
</evidence>
<feature type="domain" description="Methionyl/Leucyl tRNA synthetase" evidence="13">
    <location>
        <begin position="124"/>
        <end position="270"/>
    </location>
</feature>
<reference evidence="16 17" key="1">
    <citation type="journal article" date="2014" name="Genome Announc.">
        <title>Draft genome sequences of eight enterohepatic helicobacter species isolated from both laboratory and wild rodents.</title>
        <authorList>
            <person name="Sheh A."/>
            <person name="Shen Z."/>
            <person name="Fox J.G."/>
        </authorList>
    </citation>
    <scope>NUCLEOTIDE SEQUENCE [LARGE SCALE GENOMIC DNA]</scope>
    <source>
        <strain evidence="16 17">MIT 97-6194</strain>
    </source>
</reference>
<dbReference type="SUPFAM" id="SSF47323">
    <property type="entry name" value="Anticodon-binding domain of a subclass of class I aminoacyl-tRNA synthetases"/>
    <property type="match status" value="1"/>
</dbReference>
<dbReference type="Gene3D" id="3.40.50.620">
    <property type="entry name" value="HUPs"/>
    <property type="match status" value="2"/>
</dbReference>
<dbReference type="OrthoDB" id="9810365at2"/>
<dbReference type="NCBIfam" id="TIGR00396">
    <property type="entry name" value="leuS_bact"/>
    <property type="match status" value="1"/>
</dbReference>
<dbReference type="InterPro" id="IPR015413">
    <property type="entry name" value="Methionyl/Leucyl_tRNA_Synth"/>
</dbReference>
<evidence type="ECO:0000256" key="9">
    <source>
        <dbReference type="HAMAP-Rule" id="MF_00049"/>
    </source>
</evidence>
<dbReference type="InterPro" id="IPR001412">
    <property type="entry name" value="aa-tRNA-synth_I_CS"/>
</dbReference>
<feature type="compositionally biased region" description="Polar residues" evidence="11">
    <location>
        <begin position="38"/>
        <end position="51"/>
    </location>
</feature>
<comment type="similarity">
    <text evidence="1 9 10">Belongs to the class-I aminoacyl-tRNA synthetase family.</text>
</comment>
<evidence type="ECO:0000313" key="18">
    <source>
        <dbReference type="Proteomes" id="UP000477070"/>
    </source>
</evidence>
<feature type="short sequence motif" description="'HIGH' region" evidence="9">
    <location>
        <begin position="130"/>
        <end position="140"/>
    </location>
</feature>
<evidence type="ECO:0000256" key="5">
    <source>
        <dbReference type="ARBA" id="ARBA00022840"/>
    </source>
</evidence>
<keyword evidence="17" id="KW-1185">Reference proteome</keyword>
<dbReference type="InterPro" id="IPR009080">
    <property type="entry name" value="tRNAsynth_Ia_anticodon-bd"/>
</dbReference>
<evidence type="ECO:0000256" key="7">
    <source>
        <dbReference type="ARBA" id="ARBA00023146"/>
    </source>
</evidence>
<dbReference type="Gene3D" id="3.10.20.590">
    <property type="match status" value="1"/>
</dbReference>
<dbReference type="InterPro" id="IPR014729">
    <property type="entry name" value="Rossmann-like_a/b/a_fold"/>
</dbReference>
<dbReference type="HAMAP" id="MF_00049_B">
    <property type="entry name" value="Leu_tRNA_synth_B"/>
    <property type="match status" value="1"/>
</dbReference>
<evidence type="ECO:0000256" key="10">
    <source>
        <dbReference type="RuleBase" id="RU363035"/>
    </source>
</evidence>